<evidence type="ECO:0000313" key="16">
    <source>
        <dbReference type="Proteomes" id="UP000596827"/>
    </source>
</evidence>
<dbReference type="EMBL" id="JACORU010000005">
    <property type="protein sequence ID" value="MBC5765927.1"/>
    <property type="molecule type" value="Genomic_DNA"/>
</dbReference>
<keyword evidence="5 12" id="KW-0633">Potassium transport</keyword>
<feature type="transmembrane region" description="Helical" evidence="12">
    <location>
        <begin position="260"/>
        <end position="280"/>
    </location>
</feature>
<dbReference type="GO" id="GO:0015293">
    <property type="term" value="F:symporter activity"/>
    <property type="evidence" value="ECO:0007669"/>
    <property type="project" value="UniProtKB-UniRule"/>
</dbReference>
<evidence type="ECO:0000256" key="11">
    <source>
        <dbReference type="ARBA" id="ARBA00023136"/>
    </source>
</evidence>
<proteinExistence type="inferred from homology"/>
<protein>
    <recommendedName>
        <fullName evidence="12">Probable potassium transport system protein Kup</fullName>
    </recommendedName>
</protein>
<evidence type="ECO:0000256" key="9">
    <source>
        <dbReference type="ARBA" id="ARBA00022989"/>
    </source>
</evidence>
<dbReference type="InterPro" id="IPR003855">
    <property type="entry name" value="K+_transporter"/>
</dbReference>
<dbReference type="AlphaFoldDB" id="A0A923M7Y8"/>
<keyword evidence="11 12" id="KW-0472">Membrane</keyword>
<comment type="catalytic activity">
    <reaction evidence="12">
        <text>K(+)(in) + H(+)(in) = K(+)(out) + H(+)(out)</text>
        <dbReference type="Rhea" id="RHEA:28490"/>
        <dbReference type="ChEBI" id="CHEBI:15378"/>
        <dbReference type="ChEBI" id="CHEBI:29103"/>
    </reaction>
</comment>
<evidence type="ECO:0000256" key="8">
    <source>
        <dbReference type="ARBA" id="ARBA00022958"/>
    </source>
</evidence>
<keyword evidence="10 12" id="KW-0406">Ion transport</keyword>
<comment type="caution">
    <text evidence="15">The sequence shown here is derived from an EMBL/GenBank/DDBJ whole genome shotgun (WGS) entry which is preliminary data.</text>
</comment>
<comment type="similarity">
    <text evidence="2 12">Belongs to the HAK/KUP transporter (TC 2.A.72) family.</text>
</comment>
<feature type="transmembrane region" description="Helical" evidence="12">
    <location>
        <begin position="300"/>
        <end position="326"/>
    </location>
</feature>
<keyword evidence="6 12" id="KW-0812">Transmembrane</keyword>
<sequence length="638" mass="68368">MQASPTYASPAADEPLPLRHGTAALTLAALGVVYGDIGTSPLYTMKEIFSPATGVPLDAANVVGAVSIVFWLLMGVVTLKYVTLIMRASNNGEGGIMALLALASRTAAGQPKLRRRLLLLGAFGACLFYGDSVLTPAISVLSAVEGLEIVTPALKPWVLPVSIGILGGLFVAQQRGTATVGKWFGPVVIVWFVVLAAVGVWQIAQAPEILHALDPRHALRFLRDRGWGVFLAMGAVVLAVTGAEALYADMGHFGKKPIRIAWTGLVLPALALNYAGQGALLLRDPKALENPFYHSFPSALLVPAVVLATAATIIASQAVISGAYSLTQQAIQLGFLPRMQIVHTSAHERGQVYVPAVNWLLLGAVVLACIGFGSSSAMASAYGIAVTGTMLITTVLTYFVVRRAWGYPMWISVGATTVFIALDLLLVVSCATKFVEGGWFPVVLALGMLVLMTAWARGRELLSETLRADLLPLGGFIEGLGHDTHVVRVDRTAVFLSAEPGVVPQALLHNMKHNLVLHRRNVVLTLRFHEEPWVPAARRVEVRELGHGFWQAALDFGFMDKPDVPAALALCAQHGLAIDMFSTSFFLSRETVVPRPKAAMARWRQNLFEAMSRNAGRAVDYFGIPSNAVIELGTRVQL</sequence>
<dbReference type="InterPro" id="IPR023051">
    <property type="entry name" value="Kup"/>
</dbReference>
<keyword evidence="3 12" id="KW-0813">Transport</keyword>
<feature type="transmembrane region" description="Helical" evidence="12">
    <location>
        <begin position="183"/>
        <end position="204"/>
    </location>
</feature>
<evidence type="ECO:0000256" key="2">
    <source>
        <dbReference type="ARBA" id="ARBA00007019"/>
    </source>
</evidence>
<comment type="subcellular location">
    <subcellularLocation>
        <location evidence="12">Cell membrane</location>
        <topology evidence="12">Multi-pass membrane protein</topology>
    </subcellularLocation>
    <subcellularLocation>
        <location evidence="1">Membrane</location>
        <topology evidence="1">Multi-pass membrane protein</topology>
    </subcellularLocation>
</comment>
<feature type="transmembrane region" description="Helical" evidence="12">
    <location>
        <begin position="379"/>
        <end position="400"/>
    </location>
</feature>
<dbReference type="RefSeq" id="WP_187082392.1">
    <property type="nucleotide sequence ID" value="NZ_JACORU010000005.1"/>
</dbReference>
<evidence type="ECO:0000259" key="14">
    <source>
        <dbReference type="Pfam" id="PF22776"/>
    </source>
</evidence>
<dbReference type="GO" id="GO:0015079">
    <property type="term" value="F:potassium ion transmembrane transporter activity"/>
    <property type="evidence" value="ECO:0007669"/>
    <property type="project" value="UniProtKB-UniRule"/>
</dbReference>
<gene>
    <name evidence="12" type="primary">kup</name>
    <name evidence="15" type="ORF">H8R02_15770</name>
</gene>
<evidence type="ECO:0000256" key="12">
    <source>
        <dbReference type="HAMAP-Rule" id="MF_01522"/>
    </source>
</evidence>
<feature type="transmembrane region" description="Helical" evidence="12">
    <location>
        <begin position="227"/>
        <end position="248"/>
    </location>
</feature>
<organism evidence="15 16">
    <name type="scientific">Ramlibacter albus</name>
    <dbReference type="NCBI Taxonomy" id="2079448"/>
    <lineage>
        <taxon>Bacteria</taxon>
        <taxon>Pseudomonadati</taxon>
        <taxon>Pseudomonadota</taxon>
        <taxon>Betaproteobacteria</taxon>
        <taxon>Burkholderiales</taxon>
        <taxon>Comamonadaceae</taxon>
        <taxon>Ramlibacter</taxon>
    </lineage>
</organism>
<feature type="domain" description="K+ potassium transporter C-terminal" evidence="14">
    <location>
        <begin position="492"/>
        <end position="638"/>
    </location>
</feature>
<dbReference type="PANTHER" id="PTHR30540:SF79">
    <property type="entry name" value="LOW AFFINITY POTASSIUM TRANSPORT SYSTEM PROTEIN KUP"/>
    <property type="match status" value="1"/>
</dbReference>
<evidence type="ECO:0000256" key="4">
    <source>
        <dbReference type="ARBA" id="ARBA00022475"/>
    </source>
</evidence>
<evidence type="ECO:0000256" key="5">
    <source>
        <dbReference type="ARBA" id="ARBA00022538"/>
    </source>
</evidence>
<evidence type="ECO:0000259" key="13">
    <source>
        <dbReference type="Pfam" id="PF02705"/>
    </source>
</evidence>
<feature type="transmembrane region" description="Helical" evidence="12">
    <location>
        <begin position="117"/>
        <end position="141"/>
    </location>
</feature>
<evidence type="ECO:0000256" key="3">
    <source>
        <dbReference type="ARBA" id="ARBA00022448"/>
    </source>
</evidence>
<dbReference type="GO" id="GO:0005886">
    <property type="term" value="C:plasma membrane"/>
    <property type="evidence" value="ECO:0007669"/>
    <property type="project" value="UniProtKB-SubCell"/>
</dbReference>
<dbReference type="HAMAP" id="MF_01522">
    <property type="entry name" value="Kup"/>
    <property type="match status" value="1"/>
</dbReference>
<feature type="transmembrane region" description="Helical" evidence="12">
    <location>
        <begin position="439"/>
        <end position="457"/>
    </location>
</feature>
<dbReference type="PANTHER" id="PTHR30540">
    <property type="entry name" value="OSMOTIC STRESS POTASSIUM TRANSPORTER"/>
    <property type="match status" value="1"/>
</dbReference>
<dbReference type="Proteomes" id="UP000596827">
    <property type="component" value="Unassembled WGS sequence"/>
</dbReference>
<keyword evidence="8 12" id="KW-0630">Potassium</keyword>
<comment type="function">
    <text evidence="12">Transport of potassium into the cell. Likely operates as a K(+):H(+) symporter.</text>
</comment>
<keyword evidence="4 12" id="KW-1003">Cell membrane</keyword>
<feature type="transmembrane region" description="Helical" evidence="12">
    <location>
        <begin position="352"/>
        <end position="373"/>
    </location>
</feature>
<dbReference type="InterPro" id="IPR053951">
    <property type="entry name" value="K_trans_N"/>
</dbReference>
<keyword evidence="16" id="KW-1185">Reference proteome</keyword>
<evidence type="ECO:0000256" key="10">
    <source>
        <dbReference type="ARBA" id="ARBA00023065"/>
    </source>
</evidence>
<evidence type="ECO:0000313" key="15">
    <source>
        <dbReference type="EMBL" id="MBC5765927.1"/>
    </source>
</evidence>
<feature type="transmembrane region" description="Helical" evidence="12">
    <location>
        <begin position="407"/>
        <end position="427"/>
    </location>
</feature>
<dbReference type="InterPro" id="IPR053952">
    <property type="entry name" value="K_trans_C"/>
</dbReference>
<feature type="transmembrane region" description="Helical" evidence="12">
    <location>
        <begin position="59"/>
        <end position="79"/>
    </location>
</feature>
<name>A0A923M7Y8_9BURK</name>
<keyword evidence="9 12" id="KW-1133">Transmembrane helix</keyword>
<evidence type="ECO:0000256" key="7">
    <source>
        <dbReference type="ARBA" id="ARBA00022847"/>
    </source>
</evidence>
<feature type="transmembrane region" description="Helical" evidence="12">
    <location>
        <begin position="153"/>
        <end position="171"/>
    </location>
</feature>
<feature type="domain" description="K+ potassium transporter integral membrane" evidence="13">
    <location>
        <begin position="25"/>
        <end position="475"/>
    </location>
</feature>
<evidence type="ECO:0000256" key="1">
    <source>
        <dbReference type="ARBA" id="ARBA00004141"/>
    </source>
</evidence>
<accession>A0A923M7Y8</accession>
<evidence type="ECO:0000256" key="6">
    <source>
        <dbReference type="ARBA" id="ARBA00022692"/>
    </source>
</evidence>
<dbReference type="Pfam" id="PF02705">
    <property type="entry name" value="K_trans"/>
    <property type="match status" value="1"/>
</dbReference>
<dbReference type="Pfam" id="PF22776">
    <property type="entry name" value="K_trans_C"/>
    <property type="match status" value="1"/>
</dbReference>
<reference evidence="15" key="1">
    <citation type="submission" date="2020-08" db="EMBL/GenBank/DDBJ databases">
        <title>Ramlibacter sp. GTP1 16S ribosomal RNA gene genome sequencing and assembly.</title>
        <authorList>
            <person name="Kang M."/>
        </authorList>
    </citation>
    <scope>NUCLEOTIDE SEQUENCE</scope>
    <source>
        <strain evidence="15">GTP1</strain>
    </source>
</reference>
<keyword evidence="7 12" id="KW-0769">Symport</keyword>